<evidence type="ECO:0000313" key="2">
    <source>
        <dbReference type="EMBL" id="MXP42793.1"/>
    </source>
</evidence>
<keyword evidence="3" id="KW-1185">Reference proteome</keyword>
<dbReference type="EMBL" id="WTYK01000011">
    <property type="protein sequence ID" value="MXP42793.1"/>
    <property type="molecule type" value="Genomic_DNA"/>
</dbReference>
<comment type="caution">
    <text evidence="2">The sequence shown here is derived from an EMBL/GenBank/DDBJ whole genome shotgun (WGS) entry which is preliminary data.</text>
</comment>
<name>A0A6I4UYU8_9SPHN</name>
<feature type="signal peptide" evidence="1">
    <location>
        <begin position="1"/>
        <end position="22"/>
    </location>
</feature>
<dbReference type="Pfam" id="PF04314">
    <property type="entry name" value="PCuAC"/>
    <property type="match status" value="1"/>
</dbReference>
<dbReference type="SUPFAM" id="SSF110087">
    <property type="entry name" value="DR1885-like metal-binding protein"/>
    <property type="match status" value="1"/>
</dbReference>
<gene>
    <name evidence="2" type="ORF">GRI75_14195</name>
</gene>
<dbReference type="OrthoDB" id="9796962at2"/>
<feature type="chain" id="PRO_5026309897" evidence="1">
    <location>
        <begin position="23"/>
        <end position="160"/>
    </location>
</feature>
<accession>A0A6I4UYU8</accession>
<keyword evidence="1" id="KW-0732">Signal</keyword>
<evidence type="ECO:0000313" key="3">
    <source>
        <dbReference type="Proteomes" id="UP000469159"/>
    </source>
</evidence>
<dbReference type="Proteomes" id="UP000469159">
    <property type="component" value="Unassembled WGS sequence"/>
</dbReference>
<dbReference type="InterPro" id="IPR058248">
    <property type="entry name" value="Lxx211020-like"/>
</dbReference>
<dbReference type="Gene3D" id="2.60.40.1890">
    <property type="entry name" value="PCu(A)C copper chaperone"/>
    <property type="match status" value="1"/>
</dbReference>
<dbReference type="InterPro" id="IPR007410">
    <property type="entry name" value="LpqE-like"/>
</dbReference>
<sequence length="160" mass="16254">MKIAFFPAIALAVGTLGLSACGEEAQAPAEAATNSPAGVAVADGRLVLPAVKGNPGAIYFSVSNDSDSPVTIRNASLEGAGSAMIHQMSTADGQASMNEVMQVDVPANGQLEFKPGDLHVMAMELDETLAAGGTADVTLHFARGDKVTFPAQILAAGDER</sequence>
<evidence type="ECO:0000256" key="1">
    <source>
        <dbReference type="SAM" id="SignalP"/>
    </source>
</evidence>
<dbReference type="AlphaFoldDB" id="A0A6I4UYU8"/>
<dbReference type="PROSITE" id="PS51257">
    <property type="entry name" value="PROKAR_LIPOPROTEIN"/>
    <property type="match status" value="1"/>
</dbReference>
<dbReference type="InterPro" id="IPR036182">
    <property type="entry name" value="PCuAC_sf"/>
</dbReference>
<dbReference type="PANTHER" id="PTHR36302:SF1">
    <property type="entry name" value="COPPER CHAPERONE PCU(A)C"/>
    <property type="match status" value="1"/>
</dbReference>
<proteinExistence type="predicted"/>
<dbReference type="PANTHER" id="PTHR36302">
    <property type="entry name" value="BLR7088 PROTEIN"/>
    <property type="match status" value="1"/>
</dbReference>
<protein>
    <submittedName>
        <fullName evidence="2">Copper chaperone PCu(A)C</fullName>
    </submittedName>
</protein>
<reference evidence="2 3" key="1">
    <citation type="submission" date="2019-12" db="EMBL/GenBank/DDBJ databases">
        <title>Genomic-based taxomic classification of the family Erythrobacteraceae.</title>
        <authorList>
            <person name="Xu L."/>
        </authorList>
    </citation>
    <scope>NUCLEOTIDE SEQUENCE [LARGE SCALE GENOMIC DNA]</scope>
    <source>
        <strain evidence="2 3">MCCC 1K02066</strain>
    </source>
</reference>
<organism evidence="2 3">
    <name type="scientific">Croceibacterium soli</name>
    <dbReference type="NCBI Taxonomy" id="1739690"/>
    <lineage>
        <taxon>Bacteria</taxon>
        <taxon>Pseudomonadati</taxon>
        <taxon>Pseudomonadota</taxon>
        <taxon>Alphaproteobacteria</taxon>
        <taxon>Sphingomonadales</taxon>
        <taxon>Erythrobacteraceae</taxon>
        <taxon>Croceibacterium</taxon>
    </lineage>
</organism>
<dbReference type="RefSeq" id="WP_160747655.1">
    <property type="nucleotide sequence ID" value="NZ_WTYK01000011.1"/>
</dbReference>